<keyword evidence="3 11" id="KW-0050">Antiport</keyword>
<evidence type="ECO:0000256" key="1">
    <source>
        <dbReference type="ARBA" id="ARBA00004429"/>
    </source>
</evidence>
<feature type="transmembrane region" description="Helical" evidence="11">
    <location>
        <begin position="30"/>
        <end position="51"/>
    </location>
</feature>
<evidence type="ECO:0000256" key="8">
    <source>
        <dbReference type="ARBA" id="ARBA00023065"/>
    </source>
</evidence>
<name>A0ABN3H1R5_9ACTN</name>
<evidence type="ECO:0000256" key="6">
    <source>
        <dbReference type="ARBA" id="ARBA00022989"/>
    </source>
</evidence>
<feature type="transmembrane region" description="Helical" evidence="11">
    <location>
        <begin position="225"/>
        <end position="241"/>
    </location>
</feature>
<keyword evidence="9 11" id="KW-0472">Membrane</keyword>
<dbReference type="PANTHER" id="PTHR30341">
    <property type="entry name" value="SODIUM ION/PROTON ANTIPORTER NHAA-RELATED"/>
    <property type="match status" value="1"/>
</dbReference>
<feature type="transmembrane region" description="Helical" evidence="11">
    <location>
        <begin position="247"/>
        <end position="263"/>
    </location>
</feature>
<feature type="region of interest" description="Disordered" evidence="12">
    <location>
        <begin position="1"/>
        <end position="20"/>
    </location>
</feature>
<proteinExistence type="inferred from homology"/>
<feature type="transmembrane region" description="Helical" evidence="11">
    <location>
        <begin position="174"/>
        <end position="195"/>
    </location>
</feature>
<organism evidence="13 14">
    <name type="scientific">Gordonia cholesterolivorans</name>
    <dbReference type="NCBI Taxonomy" id="559625"/>
    <lineage>
        <taxon>Bacteria</taxon>
        <taxon>Bacillati</taxon>
        <taxon>Actinomycetota</taxon>
        <taxon>Actinomycetes</taxon>
        <taxon>Mycobacteriales</taxon>
        <taxon>Gordoniaceae</taxon>
        <taxon>Gordonia</taxon>
    </lineage>
</organism>
<evidence type="ECO:0000256" key="3">
    <source>
        <dbReference type="ARBA" id="ARBA00022449"/>
    </source>
</evidence>
<comment type="subcellular location">
    <subcellularLocation>
        <location evidence="1">Cell inner membrane</location>
        <topology evidence="1">Multi-pass membrane protein</topology>
    </subcellularLocation>
    <subcellularLocation>
        <location evidence="11">Cell membrane</location>
        <topology evidence="11">Multi-pass membrane protein</topology>
    </subcellularLocation>
</comment>
<keyword evidence="7 11" id="KW-0915">Sodium</keyword>
<feature type="transmembrane region" description="Helical" evidence="11">
    <location>
        <begin position="284"/>
        <end position="304"/>
    </location>
</feature>
<comment type="similarity">
    <text evidence="11">Belongs to the NhaA Na(+)/H(+) (TC 2.A.33) antiporter family.</text>
</comment>
<gene>
    <name evidence="11 13" type="primary">nhaA</name>
    <name evidence="13" type="ORF">GCM10009855_00930</name>
</gene>
<evidence type="ECO:0000256" key="4">
    <source>
        <dbReference type="ARBA" id="ARBA00022475"/>
    </source>
</evidence>
<comment type="catalytic activity">
    <reaction evidence="11">
        <text>Na(+)(in) + 2 H(+)(out) = Na(+)(out) + 2 H(+)(in)</text>
        <dbReference type="Rhea" id="RHEA:29251"/>
        <dbReference type="ChEBI" id="CHEBI:15378"/>
        <dbReference type="ChEBI" id="CHEBI:29101"/>
    </reaction>
</comment>
<feature type="transmembrane region" description="Helical" evidence="11">
    <location>
        <begin position="310"/>
        <end position="331"/>
    </location>
</feature>
<keyword evidence="4 11" id="KW-1003">Cell membrane</keyword>
<dbReference type="InterPro" id="IPR023171">
    <property type="entry name" value="Na/H_antiporter_dom_sf"/>
</dbReference>
<evidence type="ECO:0000313" key="14">
    <source>
        <dbReference type="Proteomes" id="UP001501170"/>
    </source>
</evidence>
<feature type="transmembrane region" description="Helical" evidence="11">
    <location>
        <begin position="201"/>
        <end position="218"/>
    </location>
</feature>
<comment type="function">
    <text evidence="11">Na(+)/H(+) antiporter that extrudes sodium in exchange for external protons.</text>
</comment>
<evidence type="ECO:0000256" key="5">
    <source>
        <dbReference type="ARBA" id="ARBA00022692"/>
    </source>
</evidence>
<comment type="caution">
    <text evidence="13">The sequence shown here is derived from an EMBL/GenBank/DDBJ whole genome shotgun (WGS) entry which is preliminary data.</text>
</comment>
<dbReference type="Pfam" id="PF06965">
    <property type="entry name" value="Na_H_antiport_1"/>
    <property type="match status" value="1"/>
</dbReference>
<sequence>MSDHGVYGPSTTDSGTDQGSSRRQAWKGWISGDIQGGAVLLVAALLGFALANSPWREGYHSMLETVVGPASLHLDLSLAEWAADGLLAIFFFVVGLELKHEFVAGSLRDPRRAGVPVAAAVGGMVVPALIYVAIVATNDPEALRGWATPTATDIAFALSVFAIFGAGLPSALRVFLMTLAVVDDLLGIIVIATVYTETIDFVMLAIGLVCVVAFGFAVRLRRTHWWILAPLGLAAWGFVHASGVHSTVAGVLLGFAVPAALVFDERHPRTESFAETVAPISAGIALPLFAFASAGVTVIGVGHIVQPVSIGVFCGLVVGKVLGVVVTTFLVTRLTPLRLAEGISVRSLVPVGLLTGIGFTVALLIAELSFSDATGLPADHQPAAKVGILLGSLVAAVLGGALLRWDVRHARVNGEAAVELDD</sequence>
<evidence type="ECO:0000256" key="11">
    <source>
        <dbReference type="HAMAP-Rule" id="MF_01844"/>
    </source>
</evidence>
<feature type="transmembrane region" description="Helical" evidence="11">
    <location>
        <begin position="146"/>
        <end position="167"/>
    </location>
</feature>
<evidence type="ECO:0000256" key="9">
    <source>
        <dbReference type="ARBA" id="ARBA00023136"/>
    </source>
</evidence>
<dbReference type="Proteomes" id="UP001501170">
    <property type="component" value="Unassembled WGS sequence"/>
</dbReference>
<reference evidence="13 14" key="1">
    <citation type="journal article" date="2019" name="Int. J. Syst. Evol. Microbiol.">
        <title>The Global Catalogue of Microorganisms (GCM) 10K type strain sequencing project: providing services to taxonomists for standard genome sequencing and annotation.</title>
        <authorList>
            <consortium name="The Broad Institute Genomics Platform"/>
            <consortium name="The Broad Institute Genome Sequencing Center for Infectious Disease"/>
            <person name="Wu L."/>
            <person name="Ma J."/>
        </authorList>
    </citation>
    <scope>NUCLEOTIDE SEQUENCE [LARGE SCALE GENOMIC DNA]</scope>
    <source>
        <strain evidence="13 14">JCM 16227</strain>
    </source>
</reference>
<keyword evidence="6 11" id="KW-1133">Transmembrane helix</keyword>
<feature type="transmembrane region" description="Helical" evidence="11">
    <location>
        <begin position="386"/>
        <end position="403"/>
    </location>
</feature>
<dbReference type="PANTHER" id="PTHR30341:SF0">
    <property type="entry name" value="NA(+)_H(+) ANTIPORTER NHAA"/>
    <property type="match status" value="1"/>
</dbReference>
<dbReference type="EMBL" id="BAAARB010000001">
    <property type="protein sequence ID" value="GAA2365524.1"/>
    <property type="molecule type" value="Genomic_DNA"/>
</dbReference>
<keyword evidence="5 11" id="KW-0812">Transmembrane</keyword>
<protein>
    <recommendedName>
        <fullName evidence="11">Na(+)/H(+) antiporter NhaA</fullName>
    </recommendedName>
    <alternativeName>
        <fullName evidence="11">Sodium/proton antiporter NhaA</fullName>
    </alternativeName>
</protein>
<evidence type="ECO:0000256" key="10">
    <source>
        <dbReference type="ARBA" id="ARBA00023201"/>
    </source>
</evidence>
<evidence type="ECO:0000256" key="7">
    <source>
        <dbReference type="ARBA" id="ARBA00023053"/>
    </source>
</evidence>
<dbReference type="InterPro" id="IPR004670">
    <property type="entry name" value="NhaA"/>
</dbReference>
<feature type="compositionally biased region" description="Low complexity" evidence="12">
    <location>
        <begin position="10"/>
        <end position="20"/>
    </location>
</feature>
<dbReference type="Gene3D" id="1.20.1530.10">
    <property type="entry name" value="Na+/H+ antiporter like domain"/>
    <property type="match status" value="1"/>
</dbReference>
<dbReference type="RefSeq" id="WP_346074670.1">
    <property type="nucleotide sequence ID" value="NZ_BAAARB010000001.1"/>
</dbReference>
<dbReference type="HAMAP" id="MF_01844">
    <property type="entry name" value="NhaA"/>
    <property type="match status" value="1"/>
</dbReference>
<evidence type="ECO:0000256" key="12">
    <source>
        <dbReference type="SAM" id="MobiDB-lite"/>
    </source>
</evidence>
<keyword evidence="2 11" id="KW-0813">Transport</keyword>
<evidence type="ECO:0000313" key="13">
    <source>
        <dbReference type="EMBL" id="GAA2365524.1"/>
    </source>
</evidence>
<keyword evidence="14" id="KW-1185">Reference proteome</keyword>
<feature type="transmembrane region" description="Helical" evidence="11">
    <location>
        <begin position="343"/>
        <end position="366"/>
    </location>
</feature>
<dbReference type="NCBIfam" id="TIGR00773">
    <property type="entry name" value="NhaA"/>
    <property type="match status" value="1"/>
</dbReference>
<evidence type="ECO:0000256" key="2">
    <source>
        <dbReference type="ARBA" id="ARBA00022448"/>
    </source>
</evidence>
<keyword evidence="8 11" id="KW-0406">Ion transport</keyword>
<feature type="transmembrane region" description="Helical" evidence="11">
    <location>
        <begin position="115"/>
        <end position="134"/>
    </location>
</feature>
<keyword evidence="10 11" id="KW-0739">Sodium transport</keyword>
<accession>A0ABN3H1R5</accession>